<dbReference type="Proteomes" id="UP000821866">
    <property type="component" value="Chromosome 4"/>
</dbReference>
<dbReference type="Gene3D" id="1.25.40.180">
    <property type="match status" value="1"/>
</dbReference>
<dbReference type="PROSITE" id="PS51363">
    <property type="entry name" value="W2"/>
    <property type="match status" value="1"/>
</dbReference>
<name>A0A9J6DZZ2_RHIMP</name>
<dbReference type="SMART" id="SM00515">
    <property type="entry name" value="eIF5C"/>
    <property type="match status" value="1"/>
</dbReference>
<reference evidence="3" key="1">
    <citation type="journal article" date="2020" name="Cell">
        <title>Large-Scale Comparative Analyses of Tick Genomes Elucidate Their Genetic Diversity and Vector Capacities.</title>
        <authorList>
            <consortium name="Tick Genome and Microbiome Consortium (TIGMIC)"/>
            <person name="Jia N."/>
            <person name="Wang J."/>
            <person name="Shi W."/>
            <person name="Du L."/>
            <person name="Sun Y."/>
            <person name="Zhan W."/>
            <person name="Jiang J.F."/>
            <person name="Wang Q."/>
            <person name="Zhang B."/>
            <person name="Ji P."/>
            <person name="Bell-Sakyi L."/>
            <person name="Cui X.M."/>
            <person name="Yuan T.T."/>
            <person name="Jiang B.G."/>
            <person name="Yang W.F."/>
            <person name="Lam T.T."/>
            <person name="Chang Q.C."/>
            <person name="Ding S.J."/>
            <person name="Wang X.J."/>
            <person name="Zhu J.G."/>
            <person name="Ruan X.D."/>
            <person name="Zhao L."/>
            <person name="Wei J.T."/>
            <person name="Ye R.Z."/>
            <person name="Que T.C."/>
            <person name="Du C.H."/>
            <person name="Zhou Y.H."/>
            <person name="Cheng J.X."/>
            <person name="Dai P.F."/>
            <person name="Guo W.B."/>
            <person name="Han X.H."/>
            <person name="Huang E.J."/>
            <person name="Li L.F."/>
            <person name="Wei W."/>
            <person name="Gao Y.C."/>
            <person name="Liu J.Z."/>
            <person name="Shao H.Z."/>
            <person name="Wang X."/>
            <person name="Wang C.C."/>
            <person name="Yang T.C."/>
            <person name="Huo Q.B."/>
            <person name="Li W."/>
            <person name="Chen H.Y."/>
            <person name="Chen S.E."/>
            <person name="Zhou L.G."/>
            <person name="Ni X.B."/>
            <person name="Tian J.H."/>
            <person name="Sheng Y."/>
            <person name="Liu T."/>
            <person name="Pan Y.S."/>
            <person name="Xia L.Y."/>
            <person name="Li J."/>
            <person name="Zhao F."/>
            <person name="Cao W.C."/>
        </authorList>
    </citation>
    <scope>NUCLEOTIDE SEQUENCE</scope>
    <source>
        <strain evidence="3">Rmic-2018</strain>
    </source>
</reference>
<feature type="region of interest" description="Disordered" evidence="1">
    <location>
        <begin position="210"/>
        <end position="233"/>
    </location>
</feature>
<accession>A0A9J6DZZ2</accession>
<dbReference type="InterPro" id="IPR016024">
    <property type="entry name" value="ARM-type_fold"/>
</dbReference>
<comment type="caution">
    <text evidence="3">The sequence shown here is derived from an EMBL/GenBank/DDBJ whole genome shotgun (WGS) entry which is preliminary data.</text>
</comment>
<feature type="domain" description="W2" evidence="2">
    <location>
        <begin position="58"/>
        <end position="215"/>
    </location>
</feature>
<proteinExistence type="predicted"/>
<evidence type="ECO:0000256" key="1">
    <source>
        <dbReference type="SAM" id="MobiDB-lite"/>
    </source>
</evidence>
<dbReference type="CDD" id="cd11561">
    <property type="entry name" value="W2_eIF5"/>
    <property type="match status" value="1"/>
</dbReference>
<evidence type="ECO:0000313" key="3">
    <source>
        <dbReference type="EMBL" id="KAH8027312.1"/>
    </source>
</evidence>
<dbReference type="VEuPathDB" id="VectorBase:LOC119167593"/>
<gene>
    <name evidence="3" type="ORF">HPB51_004224</name>
</gene>
<dbReference type="AlphaFoldDB" id="A0A9J6DZZ2"/>
<dbReference type="InterPro" id="IPR003307">
    <property type="entry name" value="W2_domain"/>
</dbReference>
<dbReference type="FunFam" id="1.25.40.180:FF:000018">
    <property type="entry name" value="eukaryotic translation initiation factor 5"/>
    <property type="match status" value="1"/>
</dbReference>
<dbReference type="GO" id="GO:0003743">
    <property type="term" value="F:translation initiation factor activity"/>
    <property type="evidence" value="ECO:0007669"/>
    <property type="project" value="TreeGrafter"/>
</dbReference>
<dbReference type="PANTHER" id="PTHR45887">
    <property type="entry name" value="TRANSLATION INITIATION FACTOR EIF-2B SUBUNIT EPSILON"/>
    <property type="match status" value="1"/>
</dbReference>
<evidence type="ECO:0000259" key="2">
    <source>
        <dbReference type="PROSITE" id="PS51363"/>
    </source>
</evidence>
<dbReference type="Pfam" id="PF02020">
    <property type="entry name" value="W2"/>
    <property type="match status" value="1"/>
</dbReference>
<dbReference type="GO" id="GO:0005851">
    <property type="term" value="C:eukaryotic translation initiation factor 2B complex"/>
    <property type="evidence" value="ECO:0007669"/>
    <property type="project" value="TreeGrafter"/>
</dbReference>
<feature type="region of interest" description="Disordered" evidence="1">
    <location>
        <begin position="1"/>
        <end position="34"/>
    </location>
</feature>
<protein>
    <recommendedName>
        <fullName evidence="2">W2 domain-containing protein</fullName>
    </recommendedName>
</protein>
<evidence type="ECO:0000313" key="4">
    <source>
        <dbReference type="Proteomes" id="UP000821866"/>
    </source>
</evidence>
<dbReference type="InterPro" id="IPR051956">
    <property type="entry name" value="eIF2B_epsilon"/>
</dbReference>
<keyword evidence="4" id="KW-1185">Reference proteome</keyword>
<feature type="compositionally biased region" description="Acidic residues" evidence="1">
    <location>
        <begin position="210"/>
        <end position="227"/>
    </location>
</feature>
<dbReference type="GO" id="GO:0031369">
    <property type="term" value="F:translation initiation factor binding"/>
    <property type="evidence" value="ECO:0007669"/>
    <property type="project" value="TreeGrafter"/>
</dbReference>
<dbReference type="PANTHER" id="PTHR45887:SF1">
    <property type="entry name" value="TRANSLATION INITIATION FACTOR EIF-2B SUBUNIT EPSILON"/>
    <property type="match status" value="1"/>
</dbReference>
<dbReference type="SUPFAM" id="SSF48371">
    <property type="entry name" value="ARM repeat"/>
    <property type="match status" value="1"/>
</dbReference>
<dbReference type="EMBL" id="JABSTU010000006">
    <property type="protein sequence ID" value="KAH8027312.1"/>
    <property type="molecule type" value="Genomic_DNA"/>
</dbReference>
<sequence>MSDEAIVASVVEVSPNDRGEDDMESDNTGDPGPTVAEARRLEALTAGAKGLMLDDDLEKTEQERMDIFYNYVKAHKAAGALDGKEVVGEAERLEVRDKAPLVLCELLFDENILSQVAGQRALLLRFTHGNHRAQRYLLGGIEQVVKEYSAALLPRVPHLLKLLYDQDIVEEEVLLDWSKRVSKKYVSREVAQEIHERARPFIKWLQEAEEEESSSEGDGDDSQDENVEVSGHTLHTRRVRMSSNILEYCELS</sequence>
<organism evidence="3 4">
    <name type="scientific">Rhipicephalus microplus</name>
    <name type="common">Cattle tick</name>
    <name type="synonym">Boophilus microplus</name>
    <dbReference type="NCBI Taxonomy" id="6941"/>
    <lineage>
        <taxon>Eukaryota</taxon>
        <taxon>Metazoa</taxon>
        <taxon>Ecdysozoa</taxon>
        <taxon>Arthropoda</taxon>
        <taxon>Chelicerata</taxon>
        <taxon>Arachnida</taxon>
        <taxon>Acari</taxon>
        <taxon>Parasitiformes</taxon>
        <taxon>Ixodida</taxon>
        <taxon>Ixodoidea</taxon>
        <taxon>Ixodidae</taxon>
        <taxon>Rhipicephalinae</taxon>
        <taxon>Rhipicephalus</taxon>
        <taxon>Boophilus</taxon>
    </lineage>
</organism>
<reference evidence="3" key="2">
    <citation type="submission" date="2021-09" db="EMBL/GenBank/DDBJ databases">
        <authorList>
            <person name="Jia N."/>
            <person name="Wang J."/>
            <person name="Shi W."/>
            <person name="Du L."/>
            <person name="Sun Y."/>
            <person name="Zhan W."/>
            <person name="Jiang J."/>
            <person name="Wang Q."/>
            <person name="Zhang B."/>
            <person name="Ji P."/>
            <person name="Sakyi L.B."/>
            <person name="Cui X."/>
            <person name="Yuan T."/>
            <person name="Jiang B."/>
            <person name="Yang W."/>
            <person name="Lam T.T.-Y."/>
            <person name="Chang Q."/>
            <person name="Ding S."/>
            <person name="Wang X."/>
            <person name="Zhu J."/>
            <person name="Ruan X."/>
            <person name="Zhao L."/>
            <person name="Wei J."/>
            <person name="Que T."/>
            <person name="Du C."/>
            <person name="Cheng J."/>
            <person name="Dai P."/>
            <person name="Han X."/>
            <person name="Huang E."/>
            <person name="Gao Y."/>
            <person name="Liu J."/>
            <person name="Shao H."/>
            <person name="Ye R."/>
            <person name="Li L."/>
            <person name="Wei W."/>
            <person name="Wang X."/>
            <person name="Wang C."/>
            <person name="Huo Q."/>
            <person name="Li W."/>
            <person name="Guo W."/>
            <person name="Chen H."/>
            <person name="Chen S."/>
            <person name="Zhou L."/>
            <person name="Zhou L."/>
            <person name="Ni X."/>
            <person name="Tian J."/>
            <person name="Zhou Y."/>
            <person name="Sheng Y."/>
            <person name="Liu T."/>
            <person name="Pan Y."/>
            <person name="Xia L."/>
            <person name="Li J."/>
            <person name="Zhao F."/>
            <person name="Cao W."/>
        </authorList>
    </citation>
    <scope>NUCLEOTIDE SEQUENCE</scope>
    <source>
        <strain evidence="3">Rmic-2018</strain>
        <tissue evidence="3">Larvae</tissue>
    </source>
</reference>
<dbReference type="GO" id="GO:0005085">
    <property type="term" value="F:guanyl-nucleotide exchange factor activity"/>
    <property type="evidence" value="ECO:0007669"/>
    <property type="project" value="TreeGrafter"/>
</dbReference>